<dbReference type="InterPro" id="IPR013083">
    <property type="entry name" value="Znf_RING/FYVE/PHD"/>
</dbReference>
<gene>
    <name evidence="6" type="ORF">Ae201684_006069</name>
</gene>
<dbReference type="EMBL" id="VJMJ01000079">
    <property type="protein sequence ID" value="KAF0738078.1"/>
    <property type="molecule type" value="Genomic_DNA"/>
</dbReference>
<organism evidence="6 7">
    <name type="scientific">Aphanomyces euteiches</name>
    <dbReference type="NCBI Taxonomy" id="100861"/>
    <lineage>
        <taxon>Eukaryota</taxon>
        <taxon>Sar</taxon>
        <taxon>Stramenopiles</taxon>
        <taxon>Oomycota</taxon>
        <taxon>Saprolegniomycetes</taxon>
        <taxon>Saprolegniales</taxon>
        <taxon>Verrucalvaceae</taxon>
        <taxon>Aphanomyces</taxon>
    </lineage>
</organism>
<evidence type="ECO:0000256" key="2">
    <source>
        <dbReference type="ARBA" id="ARBA00022771"/>
    </source>
</evidence>
<dbReference type="SMART" id="SM00249">
    <property type="entry name" value="PHD"/>
    <property type="match status" value="1"/>
</dbReference>
<dbReference type="SUPFAM" id="SSF57903">
    <property type="entry name" value="FYVE/PHD zinc finger"/>
    <property type="match status" value="1"/>
</dbReference>
<proteinExistence type="predicted"/>
<feature type="coiled-coil region" evidence="4">
    <location>
        <begin position="316"/>
        <end position="382"/>
    </location>
</feature>
<keyword evidence="7" id="KW-1185">Reference proteome</keyword>
<dbReference type="AlphaFoldDB" id="A0A6G0XDF2"/>
<evidence type="ECO:0000256" key="1">
    <source>
        <dbReference type="ARBA" id="ARBA00022723"/>
    </source>
</evidence>
<dbReference type="InterPro" id="IPR011011">
    <property type="entry name" value="Znf_FYVE_PHD"/>
</dbReference>
<feature type="domain" description="Zinc finger PHD-type" evidence="5">
    <location>
        <begin position="439"/>
        <end position="487"/>
    </location>
</feature>
<dbReference type="VEuPathDB" id="FungiDB:AeMF1_015490"/>
<evidence type="ECO:0000256" key="4">
    <source>
        <dbReference type="SAM" id="Coils"/>
    </source>
</evidence>
<reference evidence="6 7" key="1">
    <citation type="submission" date="2019-07" db="EMBL/GenBank/DDBJ databases">
        <title>Genomics analysis of Aphanomyces spp. identifies a new class of oomycete effector associated with host adaptation.</title>
        <authorList>
            <person name="Gaulin E."/>
        </authorList>
    </citation>
    <scope>NUCLEOTIDE SEQUENCE [LARGE SCALE GENOMIC DNA]</scope>
    <source>
        <strain evidence="6 7">ATCC 201684</strain>
    </source>
</reference>
<sequence length="488" mass="54745">MPTDKEAHKDAVTCLYKLHAALQDDLNEMQDPSTSMKGNSSVWVLCRYGLLATKEAEATKLKQHITIQSEQHEQAKRGWEDEERSLRETIVSLKLLVEEKEGFADETKRQLMAAEQENAVLRETSKEREKFISTMLAENEKTLKLHVNGTNEAALIMDVDQTQHKATHENIEQLRLTAKYLDSYSSDISQAINELTKEVRSMEESQGACEAMMLSLSGNEIQHDCPSAFAQHDAMLHMCDQVGSLQSQCIDLSNKLSVAEALLQKRTEEKRTIKSQLHQMVERLAKQQELVMKYQESSLCGTQTIDAMQLSIASLSAEFENERQTLLQQIETQTAAAMGVTTKHQVETEALQSKILDLERTIEDKDAQIGRLKVAMEKLRSEKSPMLAQNKSPILATAELNQSMPTTPLPVDLPPAPVSLTTIPTEAVAIDTAVVIPDVCLACREEPFGFMVRCQKCKQQFHAGCVRSKRQKTSRVGCYVFVCDQCEV</sequence>
<dbReference type="GO" id="GO:0008270">
    <property type="term" value="F:zinc ion binding"/>
    <property type="evidence" value="ECO:0007669"/>
    <property type="project" value="UniProtKB-KW"/>
</dbReference>
<dbReference type="Gene3D" id="3.30.40.10">
    <property type="entry name" value="Zinc/RING finger domain, C3HC4 (zinc finger)"/>
    <property type="match status" value="1"/>
</dbReference>
<feature type="coiled-coil region" evidence="4">
    <location>
        <begin position="97"/>
        <end position="124"/>
    </location>
</feature>
<dbReference type="Proteomes" id="UP000481153">
    <property type="component" value="Unassembled WGS sequence"/>
</dbReference>
<evidence type="ECO:0000256" key="3">
    <source>
        <dbReference type="ARBA" id="ARBA00022833"/>
    </source>
</evidence>
<keyword evidence="1" id="KW-0479">Metal-binding</keyword>
<dbReference type="InterPro" id="IPR001965">
    <property type="entry name" value="Znf_PHD"/>
</dbReference>
<evidence type="ECO:0000313" key="7">
    <source>
        <dbReference type="Proteomes" id="UP000481153"/>
    </source>
</evidence>
<keyword evidence="4" id="KW-0175">Coiled coil</keyword>
<name>A0A6G0XDF2_9STRA</name>
<protein>
    <recommendedName>
        <fullName evidence="5">Zinc finger PHD-type domain-containing protein</fullName>
    </recommendedName>
</protein>
<evidence type="ECO:0000259" key="5">
    <source>
        <dbReference type="SMART" id="SM00249"/>
    </source>
</evidence>
<dbReference type="VEuPathDB" id="FungiDB:AeMF1_015489"/>
<comment type="caution">
    <text evidence="6">The sequence shown here is derived from an EMBL/GenBank/DDBJ whole genome shotgun (WGS) entry which is preliminary data.</text>
</comment>
<keyword evidence="3" id="KW-0862">Zinc</keyword>
<keyword evidence="2" id="KW-0863">Zinc-finger</keyword>
<evidence type="ECO:0000313" key="6">
    <source>
        <dbReference type="EMBL" id="KAF0738078.1"/>
    </source>
</evidence>
<accession>A0A6G0XDF2</accession>